<organism evidence="12 13">
    <name type="scientific">Candidatus Viridilinea mediisalina</name>
    <dbReference type="NCBI Taxonomy" id="2024553"/>
    <lineage>
        <taxon>Bacteria</taxon>
        <taxon>Bacillati</taxon>
        <taxon>Chloroflexota</taxon>
        <taxon>Chloroflexia</taxon>
        <taxon>Chloroflexales</taxon>
        <taxon>Chloroflexineae</taxon>
        <taxon>Oscillochloridaceae</taxon>
        <taxon>Candidatus Viridilinea</taxon>
    </lineage>
</organism>
<name>A0A2A6RFT3_9CHLR</name>
<feature type="domain" description="NAD-dependent epimerase/dehydratase" evidence="11">
    <location>
        <begin position="3"/>
        <end position="250"/>
    </location>
</feature>
<evidence type="ECO:0000313" key="13">
    <source>
        <dbReference type="Proteomes" id="UP000220527"/>
    </source>
</evidence>
<dbReference type="EC" id="5.1.3.2" evidence="5 10"/>
<protein>
    <recommendedName>
        <fullName evidence="6 10">UDP-glucose 4-epimerase</fullName>
        <ecNumber evidence="5 10">5.1.3.2</ecNumber>
    </recommendedName>
</protein>
<evidence type="ECO:0000256" key="10">
    <source>
        <dbReference type="RuleBase" id="RU366046"/>
    </source>
</evidence>
<comment type="caution">
    <text evidence="12">The sequence shown here is derived from an EMBL/GenBank/DDBJ whole genome shotgun (WGS) entry which is preliminary data.</text>
</comment>
<evidence type="ECO:0000259" key="11">
    <source>
        <dbReference type="Pfam" id="PF01370"/>
    </source>
</evidence>
<keyword evidence="13" id="KW-1185">Reference proteome</keyword>
<dbReference type="GO" id="GO:0003978">
    <property type="term" value="F:UDP-glucose 4-epimerase activity"/>
    <property type="evidence" value="ECO:0007669"/>
    <property type="project" value="UniProtKB-UniRule"/>
</dbReference>
<dbReference type="InterPro" id="IPR036291">
    <property type="entry name" value="NAD(P)-bd_dom_sf"/>
</dbReference>
<dbReference type="Gene3D" id="3.90.25.10">
    <property type="entry name" value="UDP-galactose 4-epimerase, domain 1"/>
    <property type="match status" value="1"/>
</dbReference>
<evidence type="ECO:0000256" key="7">
    <source>
        <dbReference type="ARBA" id="ARBA00023027"/>
    </source>
</evidence>
<proteinExistence type="inferred from homology"/>
<evidence type="ECO:0000256" key="4">
    <source>
        <dbReference type="ARBA" id="ARBA00007637"/>
    </source>
</evidence>
<dbReference type="Proteomes" id="UP000220527">
    <property type="component" value="Unassembled WGS sequence"/>
</dbReference>
<dbReference type="OrthoDB" id="9803061at2"/>
<sequence length="328" mass="36383">MKILVTGGAGYIGSITAAELLAAGHQVVVLDNLYQGHAAAVPPEATFIQADLADRTALAALFAAHPDIDGIMHFASYTLVGESMEQPLLYLRDNLVNAANLLEYAVAAGVRRFILSSTANLFDEPERMPIDEHERIVPGSPYGESKFFIERMLHWFERIYGLRYACLRYFNACGDTPGRGEDHDPETHLIPLVLQVALGQRPHITVFGNDYATHDGTCVRDYIHVVDLAQAHILAMESLDQLGTRKYNLGNGNGYSVLEVIEMCRKVTGHPIPYVIGPRRPGDPATLIASSTSIRQELGWQPRFGDLETIIRSAWEWHQAHPQGYHED</sequence>
<comment type="subunit">
    <text evidence="10">Homodimer.</text>
</comment>
<dbReference type="EMBL" id="NQWI01000113">
    <property type="protein sequence ID" value="PDW01746.1"/>
    <property type="molecule type" value="Genomic_DNA"/>
</dbReference>
<evidence type="ECO:0000256" key="5">
    <source>
        <dbReference type="ARBA" id="ARBA00013189"/>
    </source>
</evidence>
<dbReference type="CDD" id="cd05247">
    <property type="entry name" value="UDP_G4E_1_SDR_e"/>
    <property type="match status" value="1"/>
</dbReference>
<keyword evidence="8 10" id="KW-0413">Isomerase</keyword>
<dbReference type="PANTHER" id="PTHR43725:SF53">
    <property type="entry name" value="UDP-ARABINOSE 4-EPIMERASE 1"/>
    <property type="match status" value="1"/>
</dbReference>
<dbReference type="PANTHER" id="PTHR43725">
    <property type="entry name" value="UDP-GLUCOSE 4-EPIMERASE"/>
    <property type="match status" value="1"/>
</dbReference>
<evidence type="ECO:0000256" key="1">
    <source>
        <dbReference type="ARBA" id="ARBA00000083"/>
    </source>
</evidence>
<dbReference type="SUPFAM" id="SSF51735">
    <property type="entry name" value="NAD(P)-binding Rossmann-fold domains"/>
    <property type="match status" value="1"/>
</dbReference>
<gene>
    <name evidence="12" type="primary">galE</name>
    <name evidence="12" type="ORF">CJ255_17575</name>
</gene>
<comment type="catalytic activity">
    <reaction evidence="1 10">
        <text>UDP-alpha-D-glucose = UDP-alpha-D-galactose</text>
        <dbReference type="Rhea" id="RHEA:22168"/>
        <dbReference type="ChEBI" id="CHEBI:58885"/>
        <dbReference type="ChEBI" id="CHEBI:66914"/>
        <dbReference type="EC" id="5.1.3.2"/>
    </reaction>
</comment>
<keyword evidence="7 10" id="KW-0520">NAD</keyword>
<comment type="cofactor">
    <cofactor evidence="2 10">
        <name>NAD(+)</name>
        <dbReference type="ChEBI" id="CHEBI:57540"/>
    </cofactor>
</comment>
<accession>A0A2A6RFT3</accession>
<dbReference type="UniPathway" id="UPA00214"/>
<comment type="pathway">
    <text evidence="3 10">Carbohydrate metabolism; galactose metabolism.</text>
</comment>
<dbReference type="RefSeq" id="WP_097645403.1">
    <property type="nucleotide sequence ID" value="NZ_NQWI01000113.1"/>
</dbReference>
<evidence type="ECO:0000256" key="9">
    <source>
        <dbReference type="ARBA" id="ARBA00023277"/>
    </source>
</evidence>
<evidence type="ECO:0000256" key="6">
    <source>
        <dbReference type="ARBA" id="ARBA00018569"/>
    </source>
</evidence>
<evidence type="ECO:0000256" key="2">
    <source>
        <dbReference type="ARBA" id="ARBA00001911"/>
    </source>
</evidence>
<dbReference type="NCBIfam" id="TIGR01179">
    <property type="entry name" value="galE"/>
    <property type="match status" value="1"/>
</dbReference>
<keyword evidence="9 10" id="KW-0119">Carbohydrate metabolism</keyword>
<dbReference type="InterPro" id="IPR001509">
    <property type="entry name" value="Epimerase_deHydtase"/>
</dbReference>
<evidence type="ECO:0000256" key="3">
    <source>
        <dbReference type="ARBA" id="ARBA00004947"/>
    </source>
</evidence>
<evidence type="ECO:0000256" key="8">
    <source>
        <dbReference type="ARBA" id="ARBA00023235"/>
    </source>
</evidence>
<dbReference type="GO" id="GO:0033499">
    <property type="term" value="P:galactose catabolic process via UDP-galactose, Leloir pathway"/>
    <property type="evidence" value="ECO:0007669"/>
    <property type="project" value="TreeGrafter"/>
</dbReference>
<reference evidence="13" key="1">
    <citation type="submission" date="2017-08" db="EMBL/GenBank/DDBJ databases">
        <authorList>
            <person name="Grouzdev D.S."/>
            <person name="Gaisin V.A."/>
            <person name="Rysina M.S."/>
            <person name="Gorlenko V.M."/>
        </authorList>
    </citation>
    <scope>NUCLEOTIDE SEQUENCE [LARGE SCALE GENOMIC DNA]</scope>
    <source>
        <strain evidence="13">Kir15-3F</strain>
    </source>
</reference>
<dbReference type="Gene3D" id="3.40.50.720">
    <property type="entry name" value="NAD(P)-binding Rossmann-like Domain"/>
    <property type="match status" value="1"/>
</dbReference>
<dbReference type="InterPro" id="IPR005886">
    <property type="entry name" value="UDP_G4E"/>
</dbReference>
<dbReference type="Pfam" id="PF01370">
    <property type="entry name" value="Epimerase"/>
    <property type="match status" value="1"/>
</dbReference>
<evidence type="ECO:0000313" key="12">
    <source>
        <dbReference type="EMBL" id="PDW01746.1"/>
    </source>
</evidence>
<dbReference type="AlphaFoldDB" id="A0A2A6RFT3"/>
<comment type="similarity">
    <text evidence="4 10">Belongs to the NAD(P)-dependent epimerase/dehydratase family.</text>
</comment>